<dbReference type="InterPro" id="IPR016040">
    <property type="entry name" value="NAD(P)-bd_dom"/>
</dbReference>
<dbReference type="Pfam" id="PF13460">
    <property type="entry name" value="NAD_binding_10"/>
    <property type="match status" value="1"/>
</dbReference>
<sequence>MENMRVFVTGGTGAIGSHAVPALLQAGHEVTAMARSDAKSQVLHRQGATPVLVSLFDRDGLTDAFRDHDAVVNLASALPSPQRFMAKSAWKDCHRIRIQGSATVVDAALAAGVPRVVQESVAMIYRDGGARWIDEEWPVDHYHIAAGNHGAEASARRFRESGSDSVILRFGVFYGVGAAHSELIMNLARRHIGFQAGRPGSYVSSIHLADAAAAVVSALHAPSGTYNVVDDCPVTAAQNSKAMAAAIGARPWITTPGRLALLAGSRSTSMTRSLRVDNARLRDTTGWKPRYPSVWDGYRAMAGL</sequence>
<dbReference type="InterPro" id="IPR051783">
    <property type="entry name" value="NAD(P)-dependent_oxidoreduct"/>
</dbReference>
<name>A0A839Q129_MYCIR</name>
<organism evidence="2 3">
    <name type="scientific">Mycolicibacterium iranicum</name>
    <name type="common">Mycobacterium iranicum</name>
    <dbReference type="NCBI Taxonomy" id="912594"/>
    <lineage>
        <taxon>Bacteria</taxon>
        <taxon>Bacillati</taxon>
        <taxon>Actinomycetota</taxon>
        <taxon>Actinomycetes</taxon>
        <taxon>Mycobacteriales</taxon>
        <taxon>Mycobacteriaceae</taxon>
        <taxon>Mycolicibacterium</taxon>
    </lineage>
</organism>
<keyword evidence="3" id="KW-1185">Reference proteome</keyword>
<dbReference type="EMBL" id="JACHVU010000001">
    <property type="protein sequence ID" value="MBB2988654.1"/>
    <property type="molecule type" value="Genomic_DNA"/>
</dbReference>
<dbReference type="PANTHER" id="PTHR48079">
    <property type="entry name" value="PROTEIN YEEZ"/>
    <property type="match status" value="1"/>
</dbReference>
<proteinExistence type="predicted"/>
<evidence type="ECO:0000259" key="1">
    <source>
        <dbReference type="Pfam" id="PF13460"/>
    </source>
</evidence>
<evidence type="ECO:0000313" key="3">
    <source>
        <dbReference type="Proteomes" id="UP000550501"/>
    </source>
</evidence>
<dbReference type="GO" id="GO:0004029">
    <property type="term" value="F:aldehyde dehydrogenase (NAD+) activity"/>
    <property type="evidence" value="ECO:0007669"/>
    <property type="project" value="TreeGrafter"/>
</dbReference>
<dbReference type="AlphaFoldDB" id="A0A839Q129"/>
<evidence type="ECO:0000313" key="2">
    <source>
        <dbReference type="EMBL" id="MBB2988654.1"/>
    </source>
</evidence>
<dbReference type="GO" id="GO:0005737">
    <property type="term" value="C:cytoplasm"/>
    <property type="evidence" value="ECO:0007669"/>
    <property type="project" value="TreeGrafter"/>
</dbReference>
<accession>A0A839Q129</accession>
<protein>
    <submittedName>
        <fullName evidence="2">Nucleoside-diphosphate-sugar epimerase</fullName>
    </submittedName>
</protein>
<comment type="caution">
    <text evidence="2">The sequence shown here is derived from an EMBL/GenBank/DDBJ whole genome shotgun (WGS) entry which is preliminary data.</text>
</comment>
<dbReference type="SUPFAM" id="SSF51735">
    <property type="entry name" value="NAD(P)-binding Rossmann-fold domains"/>
    <property type="match status" value="1"/>
</dbReference>
<dbReference type="PANTHER" id="PTHR48079:SF6">
    <property type="entry name" value="NAD(P)-BINDING DOMAIN-CONTAINING PROTEIN-RELATED"/>
    <property type="match status" value="1"/>
</dbReference>
<gene>
    <name evidence="2" type="ORF">FHR72_000111</name>
</gene>
<dbReference type="Gene3D" id="3.40.50.720">
    <property type="entry name" value="NAD(P)-binding Rossmann-like Domain"/>
    <property type="match status" value="1"/>
</dbReference>
<reference evidence="2 3" key="1">
    <citation type="submission" date="2020-08" db="EMBL/GenBank/DDBJ databases">
        <title>The Agave Microbiome: Exploring the role of microbial communities in plant adaptations to desert environments.</title>
        <authorList>
            <person name="Partida-Martinez L.P."/>
        </authorList>
    </citation>
    <scope>NUCLEOTIDE SEQUENCE [LARGE SCALE GENOMIC DNA]</scope>
    <source>
        <strain evidence="2 3">AT2.18</strain>
    </source>
</reference>
<feature type="domain" description="NAD(P)-binding" evidence="1">
    <location>
        <begin position="10"/>
        <end position="219"/>
    </location>
</feature>
<dbReference type="Proteomes" id="UP000550501">
    <property type="component" value="Unassembled WGS sequence"/>
</dbReference>
<dbReference type="InterPro" id="IPR036291">
    <property type="entry name" value="NAD(P)-bd_dom_sf"/>
</dbReference>